<sequence length="42" mass="4708">MSLESWFPAGQNSVAKTLKVPRTIRTPYQTGSDYRLLPTILA</sequence>
<protein>
    <submittedName>
        <fullName evidence="1">Uncharacterized protein</fullName>
    </submittedName>
</protein>
<reference evidence="1" key="2">
    <citation type="journal article" date="2015" name="Fish Shellfish Immunol.">
        <title>Early steps in the European eel (Anguilla anguilla)-Vibrio vulnificus interaction in the gills: Role of the RtxA13 toxin.</title>
        <authorList>
            <person name="Callol A."/>
            <person name="Pajuelo D."/>
            <person name="Ebbesson L."/>
            <person name="Teles M."/>
            <person name="MacKenzie S."/>
            <person name="Amaro C."/>
        </authorList>
    </citation>
    <scope>NUCLEOTIDE SEQUENCE</scope>
</reference>
<proteinExistence type="predicted"/>
<accession>A0A0E9WDC6</accession>
<dbReference type="EMBL" id="GBXM01020997">
    <property type="protein sequence ID" value="JAH87580.1"/>
    <property type="molecule type" value="Transcribed_RNA"/>
</dbReference>
<reference evidence="1" key="1">
    <citation type="submission" date="2014-11" db="EMBL/GenBank/DDBJ databases">
        <authorList>
            <person name="Amaro Gonzalez C."/>
        </authorList>
    </citation>
    <scope>NUCLEOTIDE SEQUENCE</scope>
</reference>
<organism evidence="1">
    <name type="scientific">Anguilla anguilla</name>
    <name type="common">European freshwater eel</name>
    <name type="synonym">Muraena anguilla</name>
    <dbReference type="NCBI Taxonomy" id="7936"/>
    <lineage>
        <taxon>Eukaryota</taxon>
        <taxon>Metazoa</taxon>
        <taxon>Chordata</taxon>
        <taxon>Craniata</taxon>
        <taxon>Vertebrata</taxon>
        <taxon>Euteleostomi</taxon>
        <taxon>Actinopterygii</taxon>
        <taxon>Neopterygii</taxon>
        <taxon>Teleostei</taxon>
        <taxon>Anguilliformes</taxon>
        <taxon>Anguillidae</taxon>
        <taxon>Anguilla</taxon>
    </lineage>
</organism>
<dbReference type="AlphaFoldDB" id="A0A0E9WDC6"/>
<name>A0A0E9WDC6_ANGAN</name>
<evidence type="ECO:0000313" key="1">
    <source>
        <dbReference type="EMBL" id="JAH87580.1"/>
    </source>
</evidence>